<comment type="caution">
    <text evidence="1">The sequence shown here is derived from an EMBL/GenBank/DDBJ whole genome shotgun (WGS) entry which is preliminary data.</text>
</comment>
<keyword evidence="2" id="KW-1185">Reference proteome</keyword>
<evidence type="ECO:0000313" key="1">
    <source>
        <dbReference type="EMBL" id="RHW32315.1"/>
    </source>
</evidence>
<accession>A0A417YHF3</accession>
<gene>
    <name evidence="1" type="ORF">D1B32_11175</name>
</gene>
<organism evidence="1 2">
    <name type="scientific">Oceanobacillus profundus</name>
    <dbReference type="NCBI Taxonomy" id="372463"/>
    <lineage>
        <taxon>Bacteria</taxon>
        <taxon>Bacillati</taxon>
        <taxon>Bacillota</taxon>
        <taxon>Bacilli</taxon>
        <taxon>Bacillales</taxon>
        <taxon>Bacillaceae</taxon>
        <taxon>Oceanobacillus</taxon>
    </lineage>
</organism>
<dbReference type="AlphaFoldDB" id="A0A417YHF3"/>
<sequence>MFVKVYNYHIKKDKIETYINIQEKVGEIYGKYIDSHVIYFQSNEDKTKWMEISQYKDQVEYNKSIELINQDKEIQDLFKSFQETLIEKSEISEENFTQIRETNSLK</sequence>
<dbReference type="EMBL" id="QWEH01000006">
    <property type="protein sequence ID" value="RHW32315.1"/>
    <property type="molecule type" value="Genomic_DNA"/>
</dbReference>
<reference evidence="1 2" key="1">
    <citation type="journal article" date="2007" name="Int. J. Syst. Evol. Microbiol.">
        <title>Oceanobacillus profundus sp. nov., isolated from a deep-sea sediment core.</title>
        <authorList>
            <person name="Kim Y.G."/>
            <person name="Choi D.H."/>
            <person name="Hyun S."/>
            <person name="Cho B.C."/>
        </authorList>
    </citation>
    <scope>NUCLEOTIDE SEQUENCE [LARGE SCALE GENOMIC DNA]</scope>
    <source>
        <strain evidence="1 2">DSM 18246</strain>
    </source>
</reference>
<dbReference type="RefSeq" id="WP_118889354.1">
    <property type="nucleotide sequence ID" value="NZ_JBHTNL010000018.1"/>
</dbReference>
<proteinExistence type="predicted"/>
<dbReference type="Proteomes" id="UP000285456">
    <property type="component" value="Unassembled WGS sequence"/>
</dbReference>
<evidence type="ECO:0008006" key="3">
    <source>
        <dbReference type="Google" id="ProtNLM"/>
    </source>
</evidence>
<protein>
    <recommendedName>
        <fullName evidence="3">ABM domain-containing protein</fullName>
    </recommendedName>
</protein>
<name>A0A417YHF3_9BACI</name>
<evidence type="ECO:0000313" key="2">
    <source>
        <dbReference type="Proteomes" id="UP000285456"/>
    </source>
</evidence>
<dbReference type="OrthoDB" id="2376332at2"/>